<keyword evidence="3" id="KW-1185">Reference proteome</keyword>
<sequence>MCADTFGVGVHLTEAEFQFVVHVPSEIDNGWTDPDAFQTLVADTVWELLDRESTLRAVAEHFETGETVSLGTVTLDPDGTVVDHHLGLPETSGSMA</sequence>
<evidence type="ECO:0000313" key="2">
    <source>
        <dbReference type="EMBL" id="MFC6771638.1"/>
    </source>
</evidence>
<protein>
    <recommendedName>
        <fullName evidence="1">DUF8124 domain-containing protein</fullName>
    </recommendedName>
</protein>
<evidence type="ECO:0000259" key="1">
    <source>
        <dbReference type="Pfam" id="PF26445"/>
    </source>
</evidence>
<reference evidence="2 3" key="1">
    <citation type="journal article" date="2019" name="Int. J. Syst. Evol. Microbiol.">
        <title>The Global Catalogue of Microorganisms (GCM) 10K type strain sequencing project: providing services to taxonomists for standard genome sequencing and annotation.</title>
        <authorList>
            <consortium name="The Broad Institute Genomics Platform"/>
            <consortium name="The Broad Institute Genome Sequencing Center for Infectious Disease"/>
            <person name="Wu L."/>
            <person name="Ma J."/>
        </authorList>
    </citation>
    <scope>NUCLEOTIDE SEQUENCE [LARGE SCALE GENOMIC DNA]</scope>
    <source>
        <strain evidence="2 3">PJ61</strain>
    </source>
</reference>
<accession>A0ABD5T329</accession>
<organism evidence="2 3">
    <name type="scientific">Halorubrum pallidum</name>
    <dbReference type="NCBI Taxonomy" id="1526114"/>
    <lineage>
        <taxon>Archaea</taxon>
        <taxon>Methanobacteriati</taxon>
        <taxon>Methanobacteriota</taxon>
        <taxon>Stenosarchaea group</taxon>
        <taxon>Halobacteria</taxon>
        <taxon>Halobacteriales</taxon>
        <taxon>Haloferacaceae</taxon>
        <taxon>Halorubrum</taxon>
    </lineage>
</organism>
<gene>
    <name evidence="2" type="ORF">ACFQDD_08935</name>
</gene>
<evidence type="ECO:0000313" key="3">
    <source>
        <dbReference type="Proteomes" id="UP001596274"/>
    </source>
</evidence>
<dbReference type="Proteomes" id="UP001596274">
    <property type="component" value="Unassembled WGS sequence"/>
</dbReference>
<dbReference type="Pfam" id="PF26445">
    <property type="entry name" value="DUF8124"/>
    <property type="match status" value="1"/>
</dbReference>
<dbReference type="InterPro" id="IPR058437">
    <property type="entry name" value="DUF8124"/>
</dbReference>
<dbReference type="AlphaFoldDB" id="A0ABD5T329"/>
<comment type="caution">
    <text evidence="2">The sequence shown here is derived from an EMBL/GenBank/DDBJ whole genome shotgun (WGS) entry which is preliminary data.</text>
</comment>
<proteinExistence type="predicted"/>
<dbReference type="EMBL" id="JBHSWT010000440">
    <property type="protein sequence ID" value="MFC6771638.1"/>
    <property type="molecule type" value="Genomic_DNA"/>
</dbReference>
<feature type="domain" description="DUF8124" evidence="1">
    <location>
        <begin position="1"/>
        <end position="87"/>
    </location>
</feature>
<name>A0ABD5T329_9EURY</name>